<dbReference type="InterPro" id="IPR037523">
    <property type="entry name" value="VOC_core"/>
</dbReference>
<organism evidence="2 3">
    <name type="scientific">Halobacillus naozhouensis</name>
    <dbReference type="NCBI Taxonomy" id="554880"/>
    <lineage>
        <taxon>Bacteria</taxon>
        <taxon>Bacillati</taxon>
        <taxon>Bacillota</taxon>
        <taxon>Bacilli</taxon>
        <taxon>Bacillales</taxon>
        <taxon>Bacillaceae</taxon>
        <taxon>Halobacillus</taxon>
    </lineage>
</organism>
<dbReference type="Proteomes" id="UP001221597">
    <property type="component" value="Chromosome"/>
</dbReference>
<accession>A0ABY8J1H5</accession>
<name>A0ABY8J1H5_9BACI</name>
<evidence type="ECO:0000259" key="1">
    <source>
        <dbReference type="PROSITE" id="PS51819"/>
    </source>
</evidence>
<dbReference type="PROSITE" id="PS51819">
    <property type="entry name" value="VOC"/>
    <property type="match status" value="1"/>
</dbReference>
<dbReference type="RefSeq" id="WP_283078303.1">
    <property type="nucleotide sequence ID" value="NZ_CP121671.1"/>
</dbReference>
<evidence type="ECO:0000313" key="2">
    <source>
        <dbReference type="EMBL" id="WFT76349.1"/>
    </source>
</evidence>
<proteinExistence type="predicted"/>
<dbReference type="InterPro" id="IPR004360">
    <property type="entry name" value="Glyas_Fos-R_dOase_dom"/>
</dbReference>
<evidence type="ECO:0000313" key="3">
    <source>
        <dbReference type="Proteomes" id="UP001221597"/>
    </source>
</evidence>
<sequence length="125" mass="14229">MVQPLMKGLEGAFIPVRDPARSAVWYEEILGCTPLYVEKEAVTMKLAEESQTVICLVRTPDHKPMEFPENHFGVTKYYNFLPEDIEETHRLLCERGVRVNPIGGEGSMRYFTFFDPDGNPLGCCN</sequence>
<keyword evidence="3" id="KW-1185">Reference proteome</keyword>
<dbReference type="Pfam" id="PF00903">
    <property type="entry name" value="Glyoxalase"/>
    <property type="match status" value="1"/>
</dbReference>
<protein>
    <submittedName>
        <fullName evidence="2">VOC family protein</fullName>
    </submittedName>
</protein>
<feature type="domain" description="VOC" evidence="1">
    <location>
        <begin position="8"/>
        <end position="125"/>
    </location>
</feature>
<dbReference type="EMBL" id="CP121671">
    <property type="protein sequence ID" value="WFT76349.1"/>
    <property type="molecule type" value="Genomic_DNA"/>
</dbReference>
<dbReference type="Gene3D" id="3.10.180.10">
    <property type="entry name" value="2,3-Dihydroxybiphenyl 1,2-Dioxygenase, domain 1"/>
    <property type="match status" value="1"/>
</dbReference>
<dbReference type="SUPFAM" id="SSF54593">
    <property type="entry name" value="Glyoxalase/Bleomycin resistance protein/Dihydroxybiphenyl dioxygenase"/>
    <property type="match status" value="1"/>
</dbReference>
<dbReference type="InterPro" id="IPR029068">
    <property type="entry name" value="Glyas_Bleomycin-R_OHBP_Dase"/>
</dbReference>
<dbReference type="CDD" id="cd06587">
    <property type="entry name" value="VOC"/>
    <property type="match status" value="1"/>
</dbReference>
<reference evidence="2 3" key="1">
    <citation type="submission" date="2023-04" db="EMBL/GenBank/DDBJ databases">
        <title>Genome sequence of Halobacillus naozhouensis KACC 21980.</title>
        <authorList>
            <person name="Kim S."/>
            <person name="Heo J."/>
            <person name="Kwon S.-W."/>
        </authorList>
    </citation>
    <scope>NUCLEOTIDE SEQUENCE [LARGE SCALE GENOMIC DNA]</scope>
    <source>
        <strain evidence="2 3">KCTC 13234</strain>
    </source>
</reference>
<gene>
    <name evidence="2" type="ORF">P9989_08295</name>
</gene>